<dbReference type="Pfam" id="PF04773">
    <property type="entry name" value="FecR"/>
    <property type="match status" value="1"/>
</dbReference>
<dbReference type="PANTHER" id="PTHR30273">
    <property type="entry name" value="PERIPLASMIC SIGNAL SENSOR AND SIGMA FACTOR ACTIVATOR FECR-RELATED"/>
    <property type="match status" value="1"/>
</dbReference>
<organism evidence="5 6">
    <name type="scientific">Flavihumibacter petaseus NBRC 106054</name>
    <dbReference type="NCBI Taxonomy" id="1220578"/>
    <lineage>
        <taxon>Bacteria</taxon>
        <taxon>Pseudomonadati</taxon>
        <taxon>Bacteroidota</taxon>
        <taxon>Chitinophagia</taxon>
        <taxon>Chitinophagales</taxon>
        <taxon>Chitinophagaceae</taxon>
        <taxon>Flavihumibacter</taxon>
    </lineage>
</organism>
<evidence type="ECO:0000256" key="2">
    <source>
        <dbReference type="SAM" id="Phobius"/>
    </source>
</evidence>
<dbReference type="OrthoDB" id="629393at2"/>
<name>A0A0E9MZZ5_9BACT</name>
<gene>
    <name evidence="5" type="ORF">FPE01S_01_17160</name>
</gene>
<dbReference type="EMBL" id="BBWV01000001">
    <property type="protein sequence ID" value="GAO42700.1"/>
    <property type="molecule type" value="Genomic_DNA"/>
</dbReference>
<proteinExistence type="predicted"/>
<dbReference type="RefSeq" id="WP_052955621.1">
    <property type="nucleotide sequence ID" value="NZ_BBWV01000001.1"/>
</dbReference>
<evidence type="ECO:0000259" key="3">
    <source>
        <dbReference type="Pfam" id="PF04773"/>
    </source>
</evidence>
<accession>A0A0E9MZZ5</accession>
<dbReference type="PANTHER" id="PTHR30273:SF2">
    <property type="entry name" value="PROTEIN FECR"/>
    <property type="match status" value="1"/>
</dbReference>
<dbReference type="Gene3D" id="2.60.120.1440">
    <property type="match status" value="1"/>
</dbReference>
<dbReference type="STRING" id="1220578.FPE01S_01_17160"/>
<dbReference type="InterPro" id="IPR006860">
    <property type="entry name" value="FecR"/>
</dbReference>
<dbReference type="Pfam" id="PF16344">
    <property type="entry name" value="FecR_C"/>
    <property type="match status" value="1"/>
</dbReference>
<dbReference type="InterPro" id="IPR032508">
    <property type="entry name" value="FecR_C"/>
</dbReference>
<feature type="domain" description="FecR protein" evidence="3">
    <location>
        <begin position="194"/>
        <end position="289"/>
    </location>
</feature>
<reference evidence="5 6" key="1">
    <citation type="submission" date="2015-04" db="EMBL/GenBank/DDBJ databases">
        <title>Whole genome shotgun sequence of Flavihumibacter petaseus NBRC 106054.</title>
        <authorList>
            <person name="Miyazawa S."/>
            <person name="Hosoyama A."/>
            <person name="Hashimoto M."/>
            <person name="Noguchi M."/>
            <person name="Tsuchikane K."/>
            <person name="Ohji S."/>
            <person name="Yamazoe A."/>
            <person name="Ichikawa N."/>
            <person name="Kimura A."/>
            <person name="Fujita N."/>
        </authorList>
    </citation>
    <scope>NUCLEOTIDE SEQUENCE [LARGE SCALE GENOMIC DNA]</scope>
    <source>
        <strain evidence="5 6">NBRC 106054</strain>
    </source>
</reference>
<protein>
    <submittedName>
        <fullName evidence="5">Putative anti-sigma factor</fullName>
    </submittedName>
</protein>
<dbReference type="InterPro" id="IPR012373">
    <property type="entry name" value="Ferrdict_sens_TM"/>
</dbReference>
<keyword evidence="2" id="KW-0812">Transmembrane</keyword>
<feature type="region of interest" description="Disordered" evidence="1">
    <location>
        <begin position="115"/>
        <end position="137"/>
    </location>
</feature>
<evidence type="ECO:0000313" key="5">
    <source>
        <dbReference type="EMBL" id="GAO42700.1"/>
    </source>
</evidence>
<evidence type="ECO:0000259" key="4">
    <source>
        <dbReference type="Pfam" id="PF16344"/>
    </source>
</evidence>
<feature type="domain" description="Protein FecR C-terminal" evidence="4">
    <location>
        <begin position="342"/>
        <end position="408"/>
    </location>
</feature>
<sequence length="410" mass="44905">MNEYAPKSAADLLADESFLLYCSGDEKATAIWEQQLQLDPALREVAAEAKRLHNLVKAELTDAGAATRSFKTLLPPAAIPLYKNRNLLRQPWTRIAAAIILLAVAGGGMRLLMKDKTEQPQPEQSITKSKPAESDAMPGSNIATLVLADGSSVVLDSAANGEIASQGNSRIIKLPNDQIRYETAASSASIGFNTILTPKGGQYKLVLPDGTGVWLNAASSLKYPTAFTGRERRVTVTGEVYFEVAKMNNRMPFVVEKDGLEIRVLGTHFNVNTYADEPQFKITLLEGSVAIRNKSMANPIVLVPGQQARFAGENGSGSNTGKPELLSDVDVEEVMAWKNGRFDFSNADIQTIMRQIARWYDLEVVFKGTVPQRQFAGKITRNTNLSNVLKILEQSNIHFEVENRTIVVKP</sequence>
<comment type="caution">
    <text evidence="5">The sequence shown here is derived from an EMBL/GenBank/DDBJ whole genome shotgun (WGS) entry which is preliminary data.</text>
</comment>
<evidence type="ECO:0000256" key="1">
    <source>
        <dbReference type="SAM" id="MobiDB-lite"/>
    </source>
</evidence>
<keyword evidence="2" id="KW-0472">Membrane</keyword>
<dbReference type="Proteomes" id="UP000033121">
    <property type="component" value="Unassembled WGS sequence"/>
</dbReference>
<keyword evidence="2" id="KW-1133">Transmembrane helix</keyword>
<keyword evidence="6" id="KW-1185">Reference proteome</keyword>
<dbReference type="Gene3D" id="3.55.50.30">
    <property type="match status" value="1"/>
</dbReference>
<evidence type="ECO:0000313" key="6">
    <source>
        <dbReference type="Proteomes" id="UP000033121"/>
    </source>
</evidence>
<dbReference type="AlphaFoldDB" id="A0A0E9MZZ5"/>
<dbReference type="GO" id="GO:0016989">
    <property type="term" value="F:sigma factor antagonist activity"/>
    <property type="evidence" value="ECO:0007669"/>
    <property type="project" value="TreeGrafter"/>
</dbReference>
<feature type="compositionally biased region" description="Polar residues" evidence="1">
    <location>
        <begin position="119"/>
        <end position="128"/>
    </location>
</feature>
<feature type="transmembrane region" description="Helical" evidence="2">
    <location>
        <begin position="92"/>
        <end position="113"/>
    </location>
</feature>